<dbReference type="Proteomes" id="UP000032930">
    <property type="component" value="Chromosome"/>
</dbReference>
<dbReference type="AlphaFoldDB" id="A0A0B6X9G2"/>
<proteinExistence type="predicted"/>
<protein>
    <submittedName>
        <fullName evidence="1">Uncharacterized protein</fullName>
    </submittedName>
</protein>
<sequence>MIYYFEFLFSLREDLLFELPIFSPPPLITVGLKSKCVNSSVGVDNILESPDIIHDLFDRVYS</sequence>
<dbReference type="EMBL" id="FO818637">
    <property type="protein sequence ID" value="CDM89786.1"/>
    <property type="molecule type" value="Genomic_DNA"/>
</dbReference>
<name>A0A0B6X9G2_XENBV</name>
<reference evidence="1 2" key="1">
    <citation type="submission" date="2014-02" db="EMBL/GenBank/DDBJ databases">
        <authorList>
            <person name="Genoscope - CEA"/>
        </authorList>
    </citation>
    <scope>NUCLEOTIDE SEQUENCE [LARGE SCALE GENOMIC DNA]</scope>
    <source>
        <strain evidence="1 2">CS03</strain>
    </source>
</reference>
<evidence type="ECO:0000313" key="1">
    <source>
        <dbReference type="EMBL" id="CDM89786.1"/>
    </source>
</evidence>
<gene>
    <name evidence="1" type="ORF">XBW1_2429</name>
</gene>
<evidence type="ECO:0000313" key="2">
    <source>
        <dbReference type="Proteomes" id="UP000032930"/>
    </source>
</evidence>
<organism evidence="1 2">
    <name type="scientific">Xenorhabdus bovienii</name>
    <name type="common">Xenorhabdus nematophila subsp. bovienii</name>
    <dbReference type="NCBI Taxonomy" id="40576"/>
    <lineage>
        <taxon>Bacteria</taxon>
        <taxon>Pseudomonadati</taxon>
        <taxon>Pseudomonadota</taxon>
        <taxon>Gammaproteobacteria</taxon>
        <taxon>Enterobacterales</taxon>
        <taxon>Morganellaceae</taxon>
        <taxon>Xenorhabdus</taxon>
    </lineage>
</organism>
<accession>A0A0B6X9G2</accession>
<dbReference type="KEGG" id="xbv:XBW1_2429"/>